<dbReference type="Proteomes" id="UP001418637">
    <property type="component" value="Unassembled WGS sequence"/>
</dbReference>
<gene>
    <name evidence="2" type="ORF">WJT86_10805</name>
</gene>
<name>A0ABV0BMI4_9HYPH</name>
<accession>A0ABV0BMI4</accession>
<dbReference type="PANTHER" id="PTHR40590">
    <property type="entry name" value="CYTOPLASMIC PROTEIN-RELATED"/>
    <property type="match status" value="1"/>
</dbReference>
<proteinExistence type="predicted"/>
<dbReference type="EMBL" id="JBBYXI010000004">
    <property type="protein sequence ID" value="MEN3931541.1"/>
    <property type="molecule type" value="Genomic_DNA"/>
</dbReference>
<protein>
    <submittedName>
        <fullName evidence="2">TraB/GumN family protein</fullName>
    </submittedName>
</protein>
<dbReference type="InterPro" id="IPR047111">
    <property type="entry name" value="YbaP-like"/>
</dbReference>
<feature type="chain" id="PRO_5046553239" evidence="1">
    <location>
        <begin position="23"/>
        <end position="340"/>
    </location>
</feature>
<evidence type="ECO:0000256" key="1">
    <source>
        <dbReference type="SAM" id="SignalP"/>
    </source>
</evidence>
<feature type="signal peptide" evidence="1">
    <location>
        <begin position="1"/>
        <end position="22"/>
    </location>
</feature>
<comment type="caution">
    <text evidence="2">The sequence shown here is derived from an EMBL/GenBank/DDBJ whole genome shotgun (WGS) entry which is preliminary data.</text>
</comment>
<keyword evidence="3" id="KW-1185">Reference proteome</keyword>
<keyword evidence="1" id="KW-0732">Signal</keyword>
<dbReference type="CDD" id="cd14789">
    <property type="entry name" value="Tiki"/>
    <property type="match status" value="1"/>
</dbReference>
<dbReference type="RefSeq" id="WP_346337584.1">
    <property type="nucleotide sequence ID" value="NZ_JBBYXI010000004.1"/>
</dbReference>
<evidence type="ECO:0000313" key="2">
    <source>
        <dbReference type="EMBL" id="MEN3931541.1"/>
    </source>
</evidence>
<reference evidence="2 3" key="1">
    <citation type="submission" date="2024-04" db="EMBL/GenBank/DDBJ databases">
        <title>A novel species isolated from cricket.</title>
        <authorList>
            <person name="Wang H.-C."/>
        </authorList>
    </citation>
    <scope>NUCLEOTIDE SEQUENCE [LARGE SCALE GENOMIC DNA]</scope>
    <source>
        <strain evidence="2 3">WL0021</strain>
    </source>
</reference>
<evidence type="ECO:0000313" key="3">
    <source>
        <dbReference type="Proteomes" id="UP001418637"/>
    </source>
</evidence>
<sequence length="340" mass="38294">MNTIRLLCSLLVLAGLVTQAKAECVGKSLFSEWQKKHPEIIQAIEARSVQMPFTKGKFFKITKDGQRPSYVLGTIHVHDERYIPLNPKILAALNETELTALELAQIGQIGFEDMDLSDENPEEIMFWSLAESGERPLDFLSAEEQLKLKNYVKEDSFSSVSLMLVSRPVNVALQLASMPCGKFPDPKITPGVDDSLAHATRQAGRRVVGLEKISEQLKLLNDVPLHIQQEMLRSQIRAFPYSSDLLETAKQLYLSDDIGKLIAIMELDHPLFVEKYGHYPEEIMEKLLNVRNAIMVDRLLPLLKDKSVFVAVGAGHLPGEYGLLKLLEEQGYKIERIDIN</sequence>
<organism evidence="2 3">
    <name type="scientific">Hohaiivirga grylli</name>
    <dbReference type="NCBI Taxonomy" id="3133970"/>
    <lineage>
        <taxon>Bacteria</taxon>
        <taxon>Pseudomonadati</taxon>
        <taxon>Pseudomonadota</taxon>
        <taxon>Alphaproteobacteria</taxon>
        <taxon>Hyphomicrobiales</taxon>
        <taxon>Methylobacteriaceae</taxon>
        <taxon>Hohaiivirga</taxon>
    </lineage>
</organism>
<dbReference type="InterPro" id="IPR002816">
    <property type="entry name" value="TraB/PrgY/GumN_fam"/>
</dbReference>
<dbReference type="Pfam" id="PF01963">
    <property type="entry name" value="TraB_PrgY_gumN"/>
    <property type="match status" value="1"/>
</dbReference>
<dbReference type="PANTHER" id="PTHR40590:SF1">
    <property type="entry name" value="CYTOPLASMIC PROTEIN"/>
    <property type="match status" value="1"/>
</dbReference>